<feature type="domain" description="4Fe-4S ferredoxin-type" evidence="1">
    <location>
        <begin position="840"/>
        <end position="871"/>
    </location>
</feature>
<gene>
    <name evidence="2" type="ORF">SAMN04488033_115102</name>
</gene>
<evidence type="ECO:0000313" key="3">
    <source>
        <dbReference type="Proteomes" id="UP000199116"/>
    </source>
</evidence>
<dbReference type="AlphaFoldDB" id="A0A1I2MUH6"/>
<dbReference type="Gene3D" id="3.30.70.20">
    <property type="match status" value="2"/>
</dbReference>
<dbReference type="Proteomes" id="UP000199116">
    <property type="component" value="Unassembled WGS sequence"/>
</dbReference>
<dbReference type="RefSeq" id="WP_093305061.1">
    <property type="nucleotide sequence ID" value="NZ_FOOH01000015.1"/>
</dbReference>
<dbReference type="PROSITE" id="PS51379">
    <property type="entry name" value="4FE4S_FER_2"/>
    <property type="match status" value="3"/>
</dbReference>
<dbReference type="PANTHER" id="PTHR42783:SF3">
    <property type="entry name" value="GLUTAMATE SYNTHASE [NADPH] SMALL CHAIN-RELATED"/>
    <property type="match status" value="1"/>
</dbReference>
<dbReference type="PANTHER" id="PTHR42783">
    <property type="entry name" value="GLUTAMATE SYNTHASE [NADPH] SMALL CHAIN"/>
    <property type="match status" value="1"/>
</dbReference>
<protein>
    <submittedName>
        <fullName evidence="2">Quinol:cytochrome c oxidoreductase iron-sulfur protein</fullName>
    </submittedName>
</protein>
<name>A0A1I2MUH6_9FLAO</name>
<reference evidence="3" key="1">
    <citation type="submission" date="2016-10" db="EMBL/GenBank/DDBJ databases">
        <authorList>
            <person name="Varghese N."/>
            <person name="Submissions S."/>
        </authorList>
    </citation>
    <scope>NUCLEOTIDE SEQUENCE [LARGE SCALE GENOMIC DNA]</scope>
    <source>
        <strain evidence="3">DSM 23515</strain>
    </source>
</reference>
<dbReference type="CDD" id="cd10551">
    <property type="entry name" value="PsrB"/>
    <property type="match status" value="1"/>
</dbReference>
<organism evidence="2 3">
    <name type="scientific">Salegentibacter agarivorans</name>
    <dbReference type="NCBI Taxonomy" id="345907"/>
    <lineage>
        <taxon>Bacteria</taxon>
        <taxon>Pseudomonadati</taxon>
        <taxon>Bacteroidota</taxon>
        <taxon>Flavobacteriia</taxon>
        <taxon>Flavobacteriales</taxon>
        <taxon>Flavobacteriaceae</taxon>
        <taxon>Salegentibacter</taxon>
    </lineage>
</organism>
<dbReference type="Gene3D" id="3.40.50.740">
    <property type="match status" value="1"/>
</dbReference>
<dbReference type="NCBIfam" id="TIGR04519">
    <property type="entry name" value="MoCo_extend_TAT"/>
    <property type="match status" value="1"/>
</dbReference>
<evidence type="ECO:0000259" key="1">
    <source>
        <dbReference type="PROSITE" id="PS51379"/>
    </source>
</evidence>
<dbReference type="EMBL" id="FOOH01000015">
    <property type="protein sequence ID" value="SFF94319.1"/>
    <property type="molecule type" value="Genomic_DNA"/>
</dbReference>
<dbReference type="InterPro" id="IPR017896">
    <property type="entry name" value="4Fe4S_Fe-S-bd"/>
</dbReference>
<evidence type="ECO:0000313" key="2">
    <source>
        <dbReference type="EMBL" id="SFF94319.1"/>
    </source>
</evidence>
<feature type="domain" description="4Fe-4S ferredoxin-type" evidence="1">
    <location>
        <begin position="756"/>
        <end position="786"/>
    </location>
</feature>
<dbReference type="Gene3D" id="3.30.2070.10">
    <property type="entry name" value="Formate dehydrogenase/DMSO reductase"/>
    <property type="match status" value="1"/>
</dbReference>
<dbReference type="Pfam" id="PF12838">
    <property type="entry name" value="Fer4_7"/>
    <property type="match status" value="1"/>
</dbReference>
<keyword evidence="3" id="KW-1185">Reference proteome</keyword>
<dbReference type="SUPFAM" id="SSF54862">
    <property type="entry name" value="4Fe-4S ferredoxins"/>
    <property type="match status" value="1"/>
</dbReference>
<dbReference type="InterPro" id="IPR030948">
    <property type="entry name" value="TAT_var_transloc_signal_dom"/>
</dbReference>
<dbReference type="SUPFAM" id="SSF53706">
    <property type="entry name" value="Formate dehydrogenase/DMSO reductase, domains 1-3"/>
    <property type="match status" value="1"/>
</dbReference>
<feature type="domain" description="4Fe-4S ferredoxin-type" evidence="1">
    <location>
        <begin position="872"/>
        <end position="901"/>
    </location>
</feature>
<accession>A0A1I2MUH6</accession>
<sequence length="1022" mass="112299">MSSNKKYWKSVEELNENSSVVETLQQKEFAEEIPVNEFLGDKDSLESSKTSRRDFLKYVGFSTAAASLAACEGPVIKSIPYVVQPERIVPGVANYYASTIADGFDFASVLVKTREGRPIKIENNELSKSKSGVNSRVHASVLSMYDANRVKRPMIEGRNVSWEEFDREVGNALNNVSGDIVLMTQTFASPSTTKLINEFSEKYPNVRHVVYDTVSEDAALNAFQSKFGQRALPNYDFSKAETIVSVGADFLGDWQGGGYDAGYAKGRVPKEGKMSRHIQFESNMSLSGANADKRIPVTPSQQKAVLAALYGYVAGGFSTSNLPAKIDDAVVKAARQLRKAGSGAVVVSGIPDDNAQALVLAINEALGSGVMDTANARMIRQGNSQAVMQAVKDMKSGSVGAVLMAGVNPAYSLPNGEEFAEALANVEVSLAFSMSPDETAKLCKYVAATPHYLESWGDIQYTTSNFSLMQPAIRPLFDTRQFQDCLLKWTDNNQSYHDYIKETWSGNISSWNTALHDGVFGATSPVNVETAEGSGSINVTTAASELVRSAEGEGMELTLYTKPSMGDGQQANNPWLQEMPDPLTRASWDNYLTVSKSDAEALGLENDNDSNGGLNGSYVNVTVDDTTVNNVPVIIQPGQAKGSVGLALGYGKKEGLQKEMQVGVNAYPLYKNLNAVQSVTIEKVSGMHEFACVQLHNTLMGRGDIIKETTLEIFNTRNVSEWNSVPNVSLDHVEKPVTSPEVDMWDGFDRSIGHHFNLSIDLNACTGCGACVIACHAENNVPVVGKSEVRRSRDMHWLRIDRYYSSEDTFINDLDKKENISGLGSSLSEFGELEEPADNPQVVFQPVMCQHCNHAPCETVCPVAATSHGRQGQNQMIYNRCVGTRYCANNCPYKVRRFNWFNYAQNEEFDYHMNNDLGRMVINPDVTVRSRGVMEKCSMCIQKTQKTILDAKREGREIEDGEFQTACSAACDKGAMTFGDINKEGAVIRDRKEDDRMYHLLEYVGTKPNVMYQTKVRNTTEA</sequence>
<proteinExistence type="predicted"/>